<sequence length="52" mass="6166">MFKYLRQTESCDQINNNNQEESSRISIETIQKIENKNTEYDSLLSEYDSNNS</sequence>
<dbReference type="EMBL" id="CAJVQC010026234">
    <property type="protein sequence ID" value="CAG8732533.1"/>
    <property type="molecule type" value="Genomic_DNA"/>
</dbReference>
<feature type="non-terminal residue" evidence="1">
    <location>
        <position position="52"/>
    </location>
</feature>
<organism evidence="1 2">
    <name type="scientific">Racocetra persica</name>
    <dbReference type="NCBI Taxonomy" id="160502"/>
    <lineage>
        <taxon>Eukaryota</taxon>
        <taxon>Fungi</taxon>
        <taxon>Fungi incertae sedis</taxon>
        <taxon>Mucoromycota</taxon>
        <taxon>Glomeromycotina</taxon>
        <taxon>Glomeromycetes</taxon>
        <taxon>Diversisporales</taxon>
        <taxon>Gigasporaceae</taxon>
        <taxon>Racocetra</taxon>
    </lineage>
</organism>
<proteinExistence type="predicted"/>
<accession>A0ACA9Q1V0</accession>
<evidence type="ECO:0000313" key="2">
    <source>
        <dbReference type="Proteomes" id="UP000789920"/>
    </source>
</evidence>
<reference evidence="1" key="1">
    <citation type="submission" date="2021-06" db="EMBL/GenBank/DDBJ databases">
        <authorList>
            <person name="Kallberg Y."/>
            <person name="Tangrot J."/>
            <person name="Rosling A."/>
        </authorList>
    </citation>
    <scope>NUCLEOTIDE SEQUENCE</scope>
    <source>
        <strain evidence="1">MA461A</strain>
    </source>
</reference>
<keyword evidence="2" id="KW-1185">Reference proteome</keyword>
<name>A0ACA9Q1V0_9GLOM</name>
<dbReference type="Proteomes" id="UP000789920">
    <property type="component" value="Unassembled WGS sequence"/>
</dbReference>
<evidence type="ECO:0000313" key="1">
    <source>
        <dbReference type="EMBL" id="CAG8732533.1"/>
    </source>
</evidence>
<protein>
    <submittedName>
        <fullName evidence="1">625_t:CDS:1</fullName>
    </submittedName>
</protein>
<feature type="non-terminal residue" evidence="1">
    <location>
        <position position="1"/>
    </location>
</feature>
<gene>
    <name evidence="1" type="ORF">RPERSI_LOCUS12308</name>
</gene>
<comment type="caution">
    <text evidence="1">The sequence shown here is derived from an EMBL/GenBank/DDBJ whole genome shotgun (WGS) entry which is preliminary data.</text>
</comment>